<comment type="caution">
    <text evidence="2">The sequence shown here is derived from an EMBL/GenBank/DDBJ whole genome shotgun (WGS) entry which is preliminary data.</text>
</comment>
<proteinExistence type="predicted"/>
<feature type="region of interest" description="Disordered" evidence="1">
    <location>
        <begin position="85"/>
        <end position="112"/>
    </location>
</feature>
<gene>
    <name evidence="2" type="ORF">HDA41_000171</name>
</gene>
<dbReference type="Proteomes" id="UP000590647">
    <property type="component" value="Unassembled WGS sequence"/>
</dbReference>
<feature type="region of interest" description="Disordered" evidence="1">
    <location>
        <begin position="135"/>
        <end position="203"/>
    </location>
</feature>
<sequence>MNTCLLLSGRRASRLRHRLDLRRAAGHRSQAIPGADPRYLAGHVRTPCPAAPTSASPGDRARFTSCVESCRPGCVRISSRAARSALHGGGGLPGRRDTAAVQEQSGDAVARPVVAAGPHRCGGAEGGEAVADAERDVPAQRPAGRPAESSSRVALAPSGPGTNAAWKPRSSSIRSAPAGTCLAPVAGEQRGDPGGWSGSNSRVKPALQTVGGRRCPGLAWVVARPQGRRLACLTDPTNTL</sequence>
<name>A0A7W9LQF6_9ACTN</name>
<evidence type="ECO:0000313" key="3">
    <source>
        <dbReference type="Proteomes" id="UP000590647"/>
    </source>
</evidence>
<evidence type="ECO:0000256" key="1">
    <source>
        <dbReference type="SAM" id="MobiDB-lite"/>
    </source>
</evidence>
<keyword evidence="3" id="KW-1185">Reference proteome</keyword>
<reference evidence="2 3" key="1">
    <citation type="submission" date="2020-08" db="EMBL/GenBank/DDBJ databases">
        <title>Sequencing the genomes of 1000 actinobacteria strains.</title>
        <authorList>
            <person name="Klenk H.-P."/>
        </authorList>
    </citation>
    <scope>NUCLEOTIDE SEQUENCE [LARGE SCALE GENOMIC DNA]</scope>
    <source>
        <strain evidence="2 3">DSM 40084</strain>
    </source>
</reference>
<protein>
    <submittedName>
        <fullName evidence="2">Uncharacterized protein</fullName>
    </submittedName>
</protein>
<accession>A0A7W9LQF6</accession>
<evidence type="ECO:0000313" key="2">
    <source>
        <dbReference type="EMBL" id="MBB5792207.1"/>
    </source>
</evidence>
<dbReference type="EMBL" id="JACHNE010000001">
    <property type="protein sequence ID" value="MBB5792207.1"/>
    <property type="molecule type" value="Genomic_DNA"/>
</dbReference>
<organism evidence="2 3">
    <name type="scientific">Streptomyces caelestis</name>
    <dbReference type="NCBI Taxonomy" id="36816"/>
    <lineage>
        <taxon>Bacteria</taxon>
        <taxon>Bacillati</taxon>
        <taxon>Actinomycetota</taxon>
        <taxon>Actinomycetes</taxon>
        <taxon>Kitasatosporales</taxon>
        <taxon>Streptomycetaceae</taxon>
        <taxon>Streptomyces</taxon>
    </lineage>
</organism>
<dbReference type="AlphaFoldDB" id="A0A7W9LQF6"/>